<feature type="transmembrane region" description="Helical" evidence="13">
    <location>
        <begin position="70"/>
        <end position="88"/>
    </location>
</feature>
<feature type="domain" description="PLD phosphodiesterase" evidence="14">
    <location>
        <begin position="423"/>
        <end position="450"/>
    </location>
</feature>
<evidence type="ECO:0000313" key="15">
    <source>
        <dbReference type="EMBL" id="RXZ62078.1"/>
    </source>
</evidence>
<dbReference type="InterPro" id="IPR025202">
    <property type="entry name" value="PLD-like_dom"/>
</dbReference>
<dbReference type="AlphaFoldDB" id="A0A4Q2KBW8"/>
<keyword evidence="7 13" id="KW-1133">Transmembrane helix</keyword>
<evidence type="ECO:0000313" key="16">
    <source>
        <dbReference type="Proteomes" id="UP000291269"/>
    </source>
</evidence>
<comment type="subcellular location">
    <subcellularLocation>
        <location evidence="1">Cell membrane</location>
        <topology evidence="1">Multi-pass membrane protein</topology>
    </subcellularLocation>
</comment>
<dbReference type="PANTHER" id="PTHR21248:SF22">
    <property type="entry name" value="PHOSPHOLIPASE D"/>
    <property type="match status" value="1"/>
</dbReference>
<keyword evidence="10" id="KW-0594">Phospholipid biosynthesis</keyword>
<dbReference type="SUPFAM" id="SSF56024">
    <property type="entry name" value="Phospholipase D/nuclease"/>
    <property type="match status" value="2"/>
</dbReference>
<organism evidence="15 16">
    <name type="scientific">Candidatus Borkfalkia ceftriaxoniphila</name>
    <dbReference type="NCBI Taxonomy" id="2508949"/>
    <lineage>
        <taxon>Bacteria</taxon>
        <taxon>Bacillati</taxon>
        <taxon>Bacillota</taxon>
        <taxon>Clostridia</taxon>
        <taxon>Christensenellales</taxon>
        <taxon>Christensenellaceae</taxon>
        <taxon>Candidatus Borkfalkia</taxon>
    </lineage>
</organism>
<proteinExistence type="predicted"/>
<feature type="domain" description="PLD phosphodiesterase" evidence="14">
    <location>
        <begin position="246"/>
        <end position="273"/>
    </location>
</feature>
<dbReference type="InterPro" id="IPR001736">
    <property type="entry name" value="PLipase_D/transphosphatidylase"/>
</dbReference>
<dbReference type="GO" id="GO:0032049">
    <property type="term" value="P:cardiolipin biosynthetic process"/>
    <property type="evidence" value="ECO:0007669"/>
    <property type="project" value="UniProtKB-UniRule"/>
</dbReference>
<dbReference type="CDD" id="cd09160">
    <property type="entry name" value="PLDc_SMU_988_like_2"/>
    <property type="match status" value="1"/>
</dbReference>
<dbReference type="Proteomes" id="UP000291269">
    <property type="component" value="Unassembled WGS sequence"/>
</dbReference>
<keyword evidence="9 13" id="KW-0472">Membrane</keyword>
<dbReference type="SMART" id="SM00155">
    <property type="entry name" value="PLDc"/>
    <property type="match status" value="2"/>
</dbReference>
<keyword evidence="8" id="KW-0443">Lipid metabolism</keyword>
<evidence type="ECO:0000256" key="4">
    <source>
        <dbReference type="ARBA" id="ARBA00022679"/>
    </source>
</evidence>
<evidence type="ECO:0000256" key="11">
    <source>
        <dbReference type="ARBA" id="ARBA00023264"/>
    </source>
</evidence>
<evidence type="ECO:0000256" key="9">
    <source>
        <dbReference type="ARBA" id="ARBA00023136"/>
    </source>
</evidence>
<dbReference type="OrthoDB" id="9762009at2"/>
<dbReference type="RefSeq" id="WP_129225416.1">
    <property type="nucleotide sequence ID" value="NZ_SDOZ01000002.1"/>
</dbReference>
<evidence type="ECO:0000256" key="13">
    <source>
        <dbReference type="SAM" id="Phobius"/>
    </source>
</evidence>
<dbReference type="CDD" id="cd09154">
    <property type="entry name" value="PLDc_SMU_988_like_1"/>
    <property type="match status" value="1"/>
</dbReference>
<keyword evidence="3" id="KW-0444">Lipid biosynthesis</keyword>
<reference evidence="15 16" key="1">
    <citation type="journal article" date="2019" name="Gut">
        <title>Antibiotics-induced monodominance of a novel gut bacterial order.</title>
        <authorList>
            <person name="Hildebrand F."/>
            <person name="Moitinho-Silva L."/>
            <person name="Blasche S."/>
            <person name="Jahn M.T."/>
            <person name="Gossmann T.I."/>
            <person name="Heuerta-Cepas J."/>
            <person name="Hercog R."/>
            <person name="Luetge M."/>
            <person name="Bahram M."/>
            <person name="Pryszlak A."/>
            <person name="Alves R.J."/>
            <person name="Waszak S.M."/>
            <person name="Zhu A."/>
            <person name="Ye L."/>
            <person name="Costea P.I."/>
            <person name="Aalvink S."/>
            <person name="Belzer C."/>
            <person name="Forslund S.K."/>
            <person name="Sunagawa S."/>
            <person name="Hentschel U."/>
            <person name="Merten C."/>
            <person name="Patil K.R."/>
            <person name="Benes V."/>
            <person name="Bork P."/>
        </authorList>
    </citation>
    <scope>NUCLEOTIDE SEQUENCE [LARGE SCALE GENOMIC DNA]</scope>
    <source>
        <strain evidence="15 16">HDS1380</strain>
    </source>
</reference>
<keyword evidence="16" id="KW-1185">Reference proteome</keyword>
<feature type="transmembrane region" description="Helical" evidence="13">
    <location>
        <begin position="39"/>
        <end position="58"/>
    </location>
</feature>
<evidence type="ECO:0000256" key="5">
    <source>
        <dbReference type="ARBA" id="ARBA00022692"/>
    </source>
</evidence>
<dbReference type="InterPro" id="IPR022924">
    <property type="entry name" value="Cardiolipin_synthase"/>
</dbReference>
<dbReference type="Pfam" id="PF13396">
    <property type="entry name" value="PLDc_N"/>
    <property type="match status" value="1"/>
</dbReference>
<dbReference type="EC" id="2.7.8.-" evidence="12"/>
<keyword evidence="4" id="KW-0808">Transferase</keyword>
<keyword evidence="11" id="KW-1208">Phospholipid metabolism</keyword>
<name>A0A4Q2KBW8_9FIRM</name>
<evidence type="ECO:0000256" key="10">
    <source>
        <dbReference type="ARBA" id="ARBA00023209"/>
    </source>
</evidence>
<keyword evidence="6" id="KW-0677">Repeat</keyword>
<dbReference type="EMBL" id="SDOZ01000002">
    <property type="protein sequence ID" value="RXZ62078.1"/>
    <property type="molecule type" value="Genomic_DNA"/>
</dbReference>
<dbReference type="GO" id="GO:0008808">
    <property type="term" value="F:cardiolipin synthase activity"/>
    <property type="evidence" value="ECO:0007669"/>
    <property type="project" value="UniProtKB-UniRule"/>
</dbReference>
<evidence type="ECO:0000256" key="6">
    <source>
        <dbReference type="ARBA" id="ARBA00022737"/>
    </source>
</evidence>
<evidence type="ECO:0000256" key="1">
    <source>
        <dbReference type="ARBA" id="ARBA00004651"/>
    </source>
</evidence>
<dbReference type="NCBIfam" id="TIGR04265">
    <property type="entry name" value="bac_cardiolipin"/>
    <property type="match status" value="1"/>
</dbReference>
<dbReference type="InterPro" id="IPR027379">
    <property type="entry name" value="CLS_N"/>
</dbReference>
<feature type="transmembrane region" description="Helical" evidence="13">
    <location>
        <begin position="12"/>
        <end position="33"/>
    </location>
</feature>
<dbReference type="Gene3D" id="3.30.870.10">
    <property type="entry name" value="Endonuclease Chain A"/>
    <property type="match status" value="2"/>
</dbReference>
<accession>A0A4Q2KBW8</accession>
<keyword evidence="2" id="KW-1003">Cell membrane</keyword>
<evidence type="ECO:0000256" key="3">
    <source>
        <dbReference type="ARBA" id="ARBA00022516"/>
    </source>
</evidence>
<gene>
    <name evidence="15" type="primary">cls</name>
    <name evidence="15" type="ORF">ESZ91_06715</name>
</gene>
<evidence type="ECO:0000256" key="2">
    <source>
        <dbReference type="ARBA" id="ARBA00022475"/>
    </source>
</evidence>
<evidence type="ECO:0000259" key="14">
    <source>
        <dbReference type="PROSITE" id="PS50035"/>
    </source>
</evidence>
<evidence type="ECO:0000256" key="7">
    <source>
        <dbReference type="ARBA" id="ARBA00022989"/>
    </source>
</evidence>
<evidence type="ECO:0000256" key="8">
    <source>
        <dbReference type="ARBA" id="ARBA00023098"/>
    </source>
</evidence>
<dbReference type="GO" id="GO:0005886">
    <property type="term" value="C:plasma membrane"/>
    <property type="evidence" value="ECO:0007669"/>
    <property type="project" value="UniProtKB-SubCell"/>
</dbReference>
<protein>
    <recommendedName>
        <fullName evidence="12">Cardiolipin synthase</fullName>
        <ecNumber evidence="12">2.7.8.-</ecNumber>
    </recommendedName>
</protein>
<dbReference type="Pfam" id="PF13091">
    <property type="entry name" value="PLDc_2"/>
    <property type="match status" value="2"/>
</dbReference>
<dbReference type="PROSITE" id="PS50035">
    <property type="entry name" value="PLD"/>
    <property type="match status" value="2"/>
</dbReference>
<keyword evidence="5 13" id="KW-0812">Transmembrane</keyword>
<comment type="caution">
    <text evidence="15">The sequence shown here is derived from an EMBL/GenBank/DDBJ whole genome shotgun (WGS) entry which is preliminary data.</text>
</comment>
<evidence type="ECO:0000256" key="12">
    <source>
        <dbReference type="NCBIfam" id="TIGR04265"/>
    </source>
</evidence>
<sequence length="509" mass="59055">MRKFFKLIFSKFFIFSLILLAEIGILVFFVLFLNSTIHSAIFTGITIALDVIFVLYIINSDINAEYKIAWIVPILFLPILGCLFYIIFGRKRLSRFTRKKLTRNFRGVECLYESRRGVLERFEETDAFFASCAKLISSEGYLPPTDCEEALYFKVGEEYAEKLIEVLEGAKKYIFLEYFIIAEGKFWNRVLEILTEKAREGVDVRVIYDDIGSIMTLPFYYPEKLKKLGIKCCCFNRYRPVLDVAQNNRTHRKIAVIDGEYAFTGGINLADEYVNEQARFGHWKDTGIMLRGRAVQNFTTMFLQLWTVEFGNEKYGYEQYLAEGGPGKYLCVPFGDSPYDSNRQICEDLYIKIIYNAKKYVYINTPYLIIDGEMKKALVSAAHSGVDVRITVPHIPDKKYVFALTKAFYSPLVKEGVKIYQYTPGFIHAKSIVSDSRYAVIGSSNMDFRSFYLHFECDVLMYGEDFCKQLRDDYLDTCKNSELITEDKIKIRLHSQIYRAALRIFAPLM</sequence>
<dbReference type="PANTHER" id="PTHR21248">
    <property type="entry name" value="CARDIOLIPIN SYNTHASE"/>
    <property type="match status" value="1"/>
</dbReference>